<evidence type="ECO:0000313" key="2">
    <source>
        <dbReference type="EMBL" id="NYE49299.1"/>
    </source>
</evidence>
<organism evidence="2 3">
    <name type="scientific">Spinactinospora alkalitolerans</name>
    <dbReference type="NCBI Taxonomy" id="687207"/>
    <lineage>
        <taxon>Bacteria</taxon>
        <taxon>Bacillati</taxon>
        <taxon>Actinomycetota</taxon>
        <taxon>Actinomycetes</taxon>
        <taxon>Streptosporangiales</taxon>
        <taxon>Nocardiopsidaceae</taxon>
        <taxon>Spinactinospora</taxon>
    </lineage>
</organism>
<name>A0A852TZ79_9ACTN</name>
<proteinExistence type="predicted"/>
<dbReference type="Proteomes" id="UP000589036">
    <property type="component" value="Unassembled WGS sequence"/>
</dbReference>
<dbReference type="InterPro" id="IPR046193">
    <property type="entry name" value="DUF6221"/>
</dbReference>
<evidence type="ECO:0000313" key="3">
    <source>
        <dbReference type="Proteomes" id="UP000589036"/>
    </source>
</evidence>
<dbReference type="Pfam" id="PF19730">
    <property type="entry name" value="DUF6221"/>
    <property type="match status" value="1"/>
</dbReference>
<feature type="region of interest" description="Disordered" evidence="1">
    <location>
        <begin position="16"/>
        <end position="48"/>
    </location>
</feature>
<gene>
    <name evidence="2" type="ORF">HDA32_004419</name>
</gene>
<comment type="caution">
    <text evidence="2">The sequence shown here is derived from an EMBL/GenBank/DDBJ whole genome shotgun (WGS) entry which is preliminary data.</text>
</comment>
<protein>
    <submittedName>
        <fullName evidence="2">Uncharacterized protein</fullName>
    </submittedName>
</protein>
<dbReference type="RefSeq" id="WP_179644985.1">
    <property type="nucleotide sequence ID" value="NZ_BAAAYY010000031.1"/>
</dbReference>
<dbReference type="AlphaFoldDB" id="A0A852TZ79"/>
<reference evidence="2 3" key="1">
    <citation type="submission" date="2020-07" db="EMBL/GenBank/DDBJ databases">
        <title>Sequencing the genomes of 1000 actinobacteria strains.</title>
        <authorList>
            <person name="Klenk H.-P."/>
        </authorList>
    </citation>
    <scope>NUCLEOTIDE SEQUENCE [LARGE SCALE GENOMIC DNA]</scope>
    <source>
        <strain evidence="2 3">CXB654</strain>
    </source>
</reference>
<dbReference type="EMBL" id="JACCCC010000001">
    <property type="protein sequence ID" value="NYE49299.1"/>
    <property type="molecule type" value="Genomic_DNA"/>
</dbReference>
<keyword evidence="3" id="KW-1185">Reference proteome</keyword>
<sequence length="109" mass="12496">MTELLDFLQARLAEDERAAQQQMVPIPGSRESDEPPSEWPRSPGRAPDRRMLLDVDAKRRIIELYAEAAAEEHGLHPEADPCREVLDIVMHLLALPYADHPDYDRSWNP</sequence>
<accession>A0A852TZ79</accession>
<evidence type="ECO:0000256" key="1">
    <source>
        <dbReference type="SAM" id="MobiDB-lite"/>
    </source>
</evidence>